<sequence>MVSKRWRLSEVPIPTALLSEFLLKSRQIKKRLRRDQLRLNLLLVMFAIGLHDRFTHLLVLNIRFNRVEVDDSRFHRGYAFRLQLFKIGIEVIG</sequence>
<proteinExistence type="predicted"/>
<evidence type="ECO:0000313" key="1">
    <source>
        <dbReference type="EMBL" id="CSC85425.1"/>
    </source>
</evidence>
<name>A0A655UEJ8_VIBCL</name>
<gene>
    <name evidence="1" type="ORF">ERS013200_02452</name>
</gene>
<organism evidence="1 2">
    <name type="scientific">Vibrio cholerae</name>
    <dbReference type="NCBI Taxonomy" id="666"/>
    <lineage>
        <taxon>Bacteria</taxon>
        <taxon>Pseudomonadati</taxon>
        <taxon>Pseudomonadota</taxon>
        <taxon>Gammaproteobacteria</taxon>
        <taxon>Vibrionales</taxon>
        <taxon>Vibrionaceae</taxon>
        <taxon>Vibrio</taxon>
    </lineage>
</organism>
<protein>
    <submittedName>
        <fullName evidence="1">Uncharacterized protein</fullName>
    </submittedName>
</protein>
<accession>A0A655UEJ8</accession>
<dbReference type="Proteomes" id="UP000041770">
    <property type="component" value="Unassembled WGS sequence"/>
</dbReference>
<reference evidence="1 2" key="1">
    <citation type="submission" date="2015-07" db="EMBL/GenBank/DDBJ databases">
        <authorList>
            <consortium name="Pathogen Informatics"/>
        </authorList>
    </citation>
    <scope>NUCLEOTIDE SEQUENCE [LARGE SCALE GENOMIC DNA]</scope>
    <source>
        <strain evidence="1 2">A316</strain>
    </source>
</reference>
<dbReference type="EMBL" id="CWQY01000016">
    <property type="protein sequence ID" value="CSC85425.1"/>
    <property type="molecule type" value="Genomic_DNA"/>
</dbReference>
<evidence type="ECO:0000313" key="2">
    <source>
        <dbReference type="Proteomes" id="UP000041770"/>
    </source>
</evidence>
<dbReference type="AlphaFoldDB" id="A0A655UEJ8"/>